<dbReference type="GO" id="GO:0016491">
    <property type="term" value="F:oxidoreductase activity"/>
    <property type="evidence" value="ECO:0007669"/>
    <property type="project" value="UniProtKB-KW"/>
</dbReference>
<dbReference type="PROSITE" id="PS51387">
    <property type="entry name" value="FAD_PCMH"/>
    <property type="match status" value="1"/>
</dbReference>
<sequence length="614" mass="65504">MVRLLPSIVGAAAAAASCLVGTTEAAATSRQVTTTYCKPSQPCWPSQADWDAFNQSIGGRLIKVTPWADSCFAKPNGFNALQCTAVKQGYTDQNARQDVIGVTMVDNWSQCGDDSCALDPRSSPLGLTVAPEGGGSKTCGLGRISPYAVNVDSAETASKAILFAKARRIKLTIKNTGHDYLGRSSGPDGLTIWTHNLKSISYVENFNGKGNALVMGSGVQADQAYTFASQNGKAIALGAVATVGIAGGFAFGGGHGPLAPTRGMAVDNILQVTVVTADGTIRRANSETNSDLFWAIRGGGGGSWGVITETVMKVHPDGPVQNLEYIVDFKAVPEANRDAARIGYMAKLAEVQENLIKNGWVGYHFINSDTFLGSVGVPSSDYAKATQEVAPLVDYIKAQPGFTFIPVGPLTTYPTLDLYRRKLGLSSPRLTPVGYAQRLSSRLISRSTFATNVSRNALATDLNSAFKRVSEAQQKYADHTDPIALFIFATTPLPSAMGGPRGADTSLNAAWRDSFWHVVSAANWVEGIPRQGKDDIAKAVQDAANFYRKYGSGAYINEASVDEVDWQGAFYGGGANYNKLLQIKKKYDPNNAFLVWKGVGWTGAGDRFACYNFN</sequence>
<dbReference type="InterPro" id="IPR016169">
    <property type="entry name" value="FAD-bd_PCMH_sub2"/>
</dbReference>
<organism evidence="5 6">
    <name type="scientific">Ceraceosorus guamensis</name>
    <dbReference type="NCBI Taxonomy" id="1522189"/>
    <lineage>
        <taxon>Eukaryota</taxon>
        <taxon>Fungi</taxon>
        <taxon>Dikarya</taxon>
        <taxon>Basidiomycota</taxon>
        <taxon>Ustilaginomycotina</taxon>
        <taxon>Exobasidiomycetes</taxon>
        <taxon>Ceraceosorales</taxon>
        <taxon>Ceraceosoraceae</taxon>
        <taxon>Ceraceosorus</taxon>
    </lineage>
</organism>
<keyword evidence="6" id="KW-1185">Reference proteome</keyword>
<evidence type="ECO:0000313" key="6">
    <source>
        <dbReference type="Proteomes" id="UP000245783"/>
    </source>
</evidence>
<dbReference type="RefSeq" id="XP_025369634.1">
    <property type="nucleotide sequence ID" value="XM_025512247.1"/>
</dbReference>
<protein>
    <recommendedName>
        <fullName evidence="4">FAD-binding PCMH-type domain-containing protein</fullName>
    </recommendedName>
</protein>
<dbReference type="PANTHER" id="PTHR13878:SF91">
    <property type="entry name" value="FAD BINDING DOMAIN PROTEIN (AFU_ORTHOLOGUE AFUA_6G12070)-RELATED"/>
    <property type="match status" value="1"/>
</dbReference>
<evidence type="ECO:0000256" key="3">
    <source>
        <dbReference type="SAM" id="SignalP"/>
    </source>
</evidence>
<keyword evidence="2" id="KW-0560">Oxidoreductase</keyword>
<dbReference type="InParanoid" id="A0A316VYR8"/>
<reference evidence="5 6" key="1">
    <citation type="journal article" date="2018" name="Mol. Biol. Evol.">
        <title>Broad Genomic Sampling Reveals a Smut Pathogenic Ancestry of the Fungal Clade Ustilaginomycotina.</title>
        <authorList>
            <person name="Kijpornyongpan T."/>
            <person name="Mondo S.J."/>
            <person name="Barry K."/>
            <person name="Sandor L."/>
            <person name="Lee J."/>
            <person name="Lipzen A."/>
            <person name="Pangilinan J."/>
            <person name="LaButti K."/>
            <person name="Hainaut M."/>
            <person name="Henrissat B."/>
            <person name="Grigoriev I.V."/>
            <person name="Spatafora J.W."/>
            <person name="Aime M.C."/>
        </authorList>
    </citation>
    <scope>NUCLEOTIDE SEQUENCE [LARGE SCALE GENOMIC DNA]</scope>
    <source>
        <strain evidence="5 6">MCA 4658</strain>
    </source>
</reference>
<evidence type="ECO:0000256" key="2">
    <source>
        <dbReference type="ARBA" id="ARBA00023002"/>
    </source>
</evidence>
<evidence type="ECO:0000256" key="1">
    <source>
        <dbReference type="ARBA" id="ARBA00005466"/>
    </source>
</evidence>
<dbReference type="Proteomes" id="UP000245783">
    <property type="component" value="Unassembled WGS sequence"/>
</dbReference>
<dbReference type="SUPFAM" id="SSF56176">
    <property type="entry name" value="FAD-binding/transporter-associated domain-like"/>
    <property type="match status" value="1"/>
</dbReference>
<dbReference type="Pfam" id="PF01565">
    <property type="entry name" value="FAD_binding_4"/>
    <property type="match status" value="1"/>
</dbReference>
<feature type="domain" description="FAD-binding PCMH-type" evidence="4">
    <location>
        <begin position="141"/>
        <end position="317"/>
    </location>
</feature>
<dbReference type="PROSITE" id="PS51257">
    <property type="entry name" value="PROKAR_LIPOPROTEIN"/>
    <property type="match status" value="1"/>
</dbReference>
<accession>A0A316VYR8</accession>
<dbReference type="InterPro" id="IPR012951">
    <property type="entry name" value="BBE"/>
</dbReference>
<evidence type="ECO:0000313" key="5">
    <source>
        <dbReference type="EMBL" id="PWN42474.1"/>
    </source>
</evidence>
<dbReference type="InterPro" id="IPR016166">
    <property type="entry name" value="FAD-bd_PCMH"/>
</dbReference>
<dbReference type="EMBL" id="KZ819379">
    <property type="protein sequence ID" value="PWN42474.1"/>
    <property type="molecule type" value="Genomic_DNA"/>
</dbReference>
<dbReference type="InterPro" id="IPR006094">
    <property type="entry name" value="Oxid_FAD_bind_N"/>
</dbReference>
<comment type="similarity">
    <text evidence="1">Belongs to the oxygen-dependent FAD-linked oxidoreductase family.</text>
</comment>
<dbReference type="Pfam" id="PF08031">
    <property type="entry name" value="BBE"/>
    <property type="match status" value="1"/>
</dbReference>
<evidence type="ECO:0000259" key="4">
    <source>
        <dbReference type="PROSITE" id="PS51387"/>
    </source>
</evidence>
<feature type="signal peptide" evidence="3">
    <location>
        <begin position="1"/>
        <end position="25"/>
    </location>
</feature>
<keyword evidence="3" id="KW-0732">Signal</keyword>
<gene>
    <name evidence="5" type="ORF">IE81DRAFT_302081</name>
</gene>
<dbReference type="AlphaFoldDB" id="A0A316VYR8"/>
<dbReference type="STRING" id="1522189.A0A316VYR8"/>
<proteinExistence type="inferred from homology"/>
<dbReference type="OrthoDB" id="9983560at2759"/>
<dbReference type="PANTHER" id="PTHR13878">
    <property type="entry name" value="GULONOLACTONE OXIDASE"/>
    <property type="match status" value="1"/>
</dbReference>
<dbReference type="InterPro" id="IPR050432">
    <property type="entry name" value="FAD-linked_Oxidoreductases_BP"/>
</dbReference>
<name>A0A316VYR8_9BASI</name>
<feature type="chain" id="PRO_5016326215" description="FAD-binding PCMH-type domain-containing protein" evidence="3">
    <location>
        <begin position="26"/>
        <end position="614"/>
    </location>
</feature>
<dbReference type="Gene3D" id="3.30.465.10">
    <property type="match status" value="2"/>
</dbReference>
<dbReference type="GeneID" id="37034117"/>
<dbReference type="GO" id="GO:0071949">
    <property type="term" value="F:FAD binding"/>
    <property type="evidence" value="ECO:0007669"/>
    <property type="project" value="InterPro"/>
</dbReference>
<dbReference type="InterPro" id="IPR036318">
    <property type="entry name" value="FAD-bd_PCMH-like_sf"/>
</dbReference>